<reference evidence="2 3" key="1">
    <citation type="submission" date="2020-01" db="EMBL/GenBank/DDBJ databases">
        <title>Draft Genome Sequence of Vibrio sp. strain OCN044, Isolated from a Healthy Coral at Palmyra Atoll.</title>
        <authorList>
            <person name="Videau P."/>
            <person name="Loughran R."/>
            <person name="Esquivel A."/>
            <person name="Deadmond M."/>
            <person name="Paddock B.E."/>
            <person name="Saw J.H."/>
            <person name="Ushijima B."/>
        </authorList>
    </citation>
    <scope>NUCLEOTIDE SEQUENCE [LARGE SCALE GENOMIC DNA]</scope>
    <source>
        <strain evidence="2 3">OCN044</strain>
    </source>
</reference>
<comment type="caution">
    <text evidence="2">The sequence shown here is derived from an EMBL/GenBank/DDBJ whole genome shotgun (WGS) entry which is preliminary data.</text>
</comment>
<dbReference type="EMBL" id="WWEU01000002">
    <property type="protein sequence ID" value="MYM59347.1"/>
    <property type="molecule type" value="Genomic_DNA"/>
</dbReference>
<dbReference type="InterPro" id="IPR037401">
    <property type="entry name" value="SnoaL-like"/>
</dbReference>
<name>A0A6L8LTE7_9VIBR</name>
<sequence length="123" mass="13997">MKPSTLTLCNLGSEGWKTAFNQKDAKGCAEQYTHDAVMVAKPFGTFEGREQILKFWQGIIDQGFSDVAYSDIQWEQVDDKSFALSSRWIMNKAYGVVHKEVWTLCEDGAARLSYDEFEVLGER</sequence>
<dbReference type="AlphaFoldDB" id="A0A6L8LTE7"/>
<feature type="domain" description="SnoaL-like" evidence="1">
    <location>
        <begin position="17"/>
        <end position="88"/>
    </location>
</feature>
<dbReference type="Pfam" id="PF12680">
    <property type="entry name" value="SnoaL_2"/>
    <property type="match status" value="1"/>
</dbReference>
<dbReference type="RefSeq" id="WP_160928982.1">
    <property type="nucleotide sequence ID" value="NZ_WWEU01000002.1"/>
</dbReference>
<gene>
    <name evidence="2" type="ORF">GTG28_08925</name>
</gene>
<evidence type="ECO:0000313" key="3">
    <source>
        <dbReference type="Proteomes" id="UP000478571"/>
    </source>
</evidence>
<evidence type="ECO:0000313" key="2">
    <source>
        <dbReference type="EMBL" id="MYM59347.1"/>
    </source>
</evidence>
<proteinExistence type="predicted"/>
<evidence type="ECO:0000259" key="1">
    <source>
        <dbReference type="Pfam" id="PF12680"/>
    </source>
</evidence>
<dbReference type="Gene3D" id="3.10.450.50">
    <property type="match status" value="1"/>
</dbReference>
<dbReference type="Proteomes" id="UP000478571">
    <property type="component" value="Unassembled WGS sequence"/>
</dbReference>
<protein>
    <submittedName>
        <fullName evidence="2">Isochorismatase</fullName>
    </submittedName>
</protein>
<accession>A0A6L8LTE7</accession>
<dbReference type="InterPro" id="IPR032710">
    <property type="entry name" value="NTF2-like_dom_sf"/>
</dbReference>
<dbReference type="SUPFAM" id="SSF54427">
    <property type="entry name" value="NTF2-like"/>
    <property type="match status" value="1"/>
</dbReference>
<organism evidence="2 3">
    <name type="scientific">Vibrio tetraodonis subsp. pristinus</name>
    <dbReference type="NCBI Taxonomy" id="2695891"/>
    <lineage>
        <taxon>Bacteria</taxon>
        <taxon>Pseudomonadati</taxon>
        <taxon>Pseudomonadota</taxon>
        <taxon>Gammaproteobacteria</taxon>
        <taxon>Vibrionales</taxon>
        <taxon>Vibrionaceae</taxon>
        <taxon>Vibrio</taxon>
    </lineage>
</organism>
<keyword evidence="3" id="KW-1185">Reference proteome</keyword>